<reference evidence="4" key="1">
    <citation type="submission" date="2020-11" db="EMBL/GenBank/DDBJ databases">
        <authorList>
            <person name="Tran Van P."/>
        </authorList>
    </citation>
    <scope>NUCLEOTIDE SEQUENCE</scope>
</reference>
<dbReference type="SUPFAM" id="SSF47986">
    <property type="entry name" value="DEATH domain"/>
    <property type="match status" value="2"/>
</dbReference>
<dbReference type="InterPro" id="IPR037936">
    <property type="entry name" value="UNC5A-D"/>
</dbReference>
<gene>
    <name evidence="4" type="ORF">TDIB3V08_LOCUS5328</name>
</gene>
<evidence type="ECO:0000256" key="2">
    <source>
        <dbReference type="SAM" id="MobiDB-lite"/>
    </source>
</evidence>
<feature type="region of interest" description="Disordered" evidence="2">
    <location>
        <begin position="491"/>
        <end position="519"/>
    </location>
</feature>
<comment type="function">
    <text evidence="1">Receptor for netrin required for axon guidance. Mediates axon repulsion of neuronal growth cones in the developing nervous system upon ligand binding.</text>
</comment>
<feature type="compositionally biased region" description="Polar residues" evidence="2">
    <location>
        <begin position="567"/>
        <end position="576"/>
    </location>
</feature>
<keyword evidence="1" id="KW-0217">Developmental protein</keyword>
<organism evidence="4">
    <name type="scientific">Timema douglasi</name>
    <name type="common">Walking stick</name>
    <dbReference type="NCBI Taxonomy" id="61478"/>
    <lineage>
        <taxon>Eukaryota</taxon>
        <taxon>Metazoa</taxon>
        <taxon>Ecdysozoa</taxon>
        <taxon>Arthropoda</taxon>
        <taxon>Hexapoda</taxon>
        <taxon>Insecta</taxon>
        <taxon>Pterygota</taxon>
        <taxon>Neoptera</taxon>
        <taxon>Polyneoptera</taxon>
        <taxon>Phasmatodea</taxon>
        <taxon>Timematodea</taxon>
        <taxon>Timematoidea</taxon>
        <taxon>Timematidae</taxon>
        <taxon>Timema</taxon>
    </lineage>
</organism>
<name>A0A7R8VLB1_TIMDO</name>
<evidence type="ECO:0000259" key="3">
    <source>
        <dbReference type="PROSITE" id="PS50017"/>
    </source>
</evidence>
<dbReference type="PANTHER" id="PTHR12582">
    <property type="entry name" value="NETRIN RECEPTOR UNC5"/>
    <property type="match status" value="1"/>
</dbReference>
<keyword evidence="1" id="KW-0393">Immunoglobulin domain</keyword>
<keyword evidence="1" id="KW-0675">Receptor</keyword>
<comment type="similarity">
    <text evidence="1">Belongs to the unc-5 family.</text>
</comment>
<dbReference type="InterPro" id="IPR000488">
    <property type="entry name" value="Death_dom"/>
</dbReference>
<protein>
    <recommendedName>
        <fullName evidence="1">Netrin receptor UNC5</fullName>
    </recommendedName>
</protein>
<feature type="domain" description="Death" evidence="3">
    <location>
        <begin position="426"/>
        <end position="469"/>
    </location>
</feature>
<evidence type="ECO:0000313" key="4">
    <source>
        <dbReference type="EMBL" id="CAD7199055.1"/>
    </source>
</evidence>
<comment type="subcellular location">
    <subcellularLocation>
        <location evidence="1">Cell membrane</location>
        <topology evidence="1">Single-pass type I membrane protein</topology>
    </subcellularLocation>
</comment>
<feature type="region of interest" description="Disordered" evidence="2">
    <location>
        <begin position="539"/>
        <end position="608"/>
    </location>
</feature>
<evidence type="ECO:0000256" key="1">
    <source>
        <dbReference type="RuleBase" id="RU367033"/>
    </source>
</evidence>
<proteinExistence type="inferred from homology"/>
<dbReference type="PROSITE" id="PS50017">
    <property type="entry name" value="DEATH_DOMAIN"/>
    <property type="match status" value="1"/>
</dbReference>
<accession>A0A7R8VLB1</accession>
<dbReference type="AlphaFoldDB" id="A0A7R8VLB1"/>
<dbReference type="EMBL" id="OA566536">
    <property type="protein sequence ID" value="CAD7199055.1"/>
    <property type="molecule type" value="Genomic_DNA"/>
</dbReference>
<dbReference type="GO" id="GO:0005886">
    <property type="term" value="C:plasma membrane"/>
    <property type="evidence" value="ECO:0007669"/>
    <property type="project" value="UniProtKB-SubCell"/>
</dbReference>
<sequence length="791" mass="87699">MGCKGGYSNIDINKSKKRDEGSWEAETEHLANSFRLEVNTAVWFMSQSWRLSGGALGRNGSLGQRQRQTVFCRAFVKLIEVPRSPVPSQTPTVTTSSGCSSMNTTLENASSPFRIPQVVKSQVCQYLDPPNARGNDWRMLAQRLKVDRLSKLTDWVSYSTNSNILNKAINNKSNDTGSPLVPHGLPSLALCRSGGCIPSCGIASDEDKAMERVEGYNEGVPAIRVSRRVVGRSPGNVSRGGRVFGTSMAPTRVDDVVPKPLDKRIGDTGKSVVERLRQSPEVVLDGRGVESHPGHTMVRPHMILRHTLWNACILLIYVSARPFLVDRALHLLSSGPRTPSLYLTLLSLSLQCRLERKSQVLNTVHPSDLFSEQPEWGGVLFGADYSGESVTNGSENIDCGVVQAVGRVVGAACASAEYINYFATKASPTEHILDLWEARHQECSAVPDLLNILRVMGRFDASLLLEKELGPWTALIFNVLRQHYARTSWPRAVSRSVPKKLQPSHPEGWDDPDQAGYPGSHALLTVQASTGALKRLTTRMANPRPTGSEPQEPRPEGTEPQEPGPTNRATNAITRRSSNKLPHRVQPISGPPPQASSQLGRYPRQHPIDSQYRDAVPVVVVGYGYSLFGRLDWQYSLEPSRIQEHNYTDEGFLDKSATTDASKPPEVFNQLPNTNVLKRSATLNMILKRKYHDSYLYIGFVEISDNKSQSVICVLANSRKTYNRPALKSTQFANWNASAQLEENLVSIKNDFWPKMSRPMQISSALGSKALRQTIQTQPLLWPARYDTRYP</sequence>
<dbReference type="Pfam" id="PF00531">
    <property type="entry name" value="Death"/>
    <property type="match status" value="1"/>
</dbReference>
<dbReference type="PANTHER" id="PTHR12582:SF47">
    <property type="entry name" value="NETRIN RECEPTOR UNC-5"/>
    <property type="match status" value="1"/>
</dbReference>
<dbReference type="InterPro" id="IPR011029">
    <property type="entry name" value="DEATH-like_dom_sf"/>
</dbReference>
<dbReference type="GO" id="GO:0005042">
    <property type="term" value="F:netrin receptor activity"/>
    <property type="evidence" value="ECO:0007669"/>
    <property type="project" value="UniProtKB-UniRule"/>
</dbReference>
<dbReference type="Gene3D" id="1.10.533.10">
    <property type="entry name" value="Death Domain, Fas"/>
    <property type="match status" value="2"/>
</dbReference>
<dbReference type="GO" id="GO:0008045">
    <property type="term" value="P:motor neuron axon guidance"/>
    <property type="evidence" value="ECO:0007669"/>
    <property type="project" value="TreeGrafter"/>
</dbReference>